<dbReference type="Proteomes" id="UP000636709">
    <property type="component" value="Unassembled WGS sequence"/>
</dbReference>
<evidence type="ECO:0000259" key="5">
    <source>
        <dbReference type="PROSITE" id="PS51473"/>
    </source>
</evidence>
<keyword evidence="7" id="KW-1185">Reference proteome</keyword>
<dbReference type="CDD" id="cd23509">
    <property type="entry name" value="Gnk2-like"/>
    <property type="match status" value="2"/>
</dbReference>
<dbReference type="OrthoDB" id="671329at2759"/>
<accession>A0A835APG4</accession>
<name>A0A835APG4_9POAL</name>
<comment type="caution">
    <text evidence="6">The sequence shown here is derived from an EMBL/GenBank/DDBJ whole genome shotgun (WGS) entry which is preliminary data.</text>
</comment>
<evidence type="ECO:0000256" key="2">
    <source>
        <dbReference type="ARBA" id="ARBA00022737"/>
    </source>
</evidence>
<protein>
    <recommendedName>
        <fullName evidence="5">Gnk2-homologous domain-containing protein</fullName>
    </recommendedName>
</protein>
<dbReference type="EMBL" id="JACEFO010002437">
    <property type="protein sequence ID" value="KAF8660569.1"/>
    <property type="molecule type" value="Genomic_DNA"/>
</dbReference>
<organism evidence="6 7">
    <name type="scientific">Digitaria exilis</name>
    <dbReference type="NCBI Taxonomy" id="1010633"/>
    <lineage>
        <taxon>Eukaryota</taxon>
        <taxon>Viridiplantae</taxon>
        <taxon>Streptophyta</taxon>
        <taxon>Embryophyta</taxon>
        <taxon>Tracheophyta</taxon>
        <taxon>Spermatophyta</taxon>
        <taxon>Magnoliopsida</taxon>
        <taxon>Liliopsida</taxon>
        <taxon>Poales</taxon>
        <taxon>Poaceae</taxon>
        <taxon>PACMAD clade</taxon>
        <taxon>Panicoideae</taxon>
        <taxon>Panicodae</taxon>
        <taxon>Paniceae</taxon>
        <taxon>Anthephorinae</taxon>
        <taxon>Digitaria</taxon>
    </lineage>
</organism>
<feature type="signal peptide" evidence="4">
    <location>
        <begin position="1"/>
        <end position="17"/>
    </location>
</feature>
<proteinExistence type="predicted"/>
<dbReference type="Pfam" id="PF01657">
    <property type="entry name" value="Stress-antifung"/>
    <property type="match status" value="2"/>
</dbReference>
<keyword evidence="1 4" id="KW-0732">Signal</keyword>
<keyword evidence="2" id="KW-0677">Repeat</keyword>
<dbReference type="InterPro" id="IPR038408">
    <property type="entry name" value="GNK2_sf"/>
</dbReference>
<dbReference type="PANTHER" id="PTHR32099">
    <property type="entry name" value="CYSTEINE-RICH REPEAT SECRETORY PROTEIN"/>
    <property type="match status" value="1"/>
</dbReference>
<dbReference type="PROSITE" id="PS51473">
    <property type="entry name" value="GNK2"/>
    <property type="match status" value="2"/>
</dbReference>
<dbReference type="InterPro" id="IPR002902">
    <property type="entry name" value="GNK2"/>
</dbReference>
<reference evidence="6" key="1">
    <citation type="submission" date="2020-07" db="EMBL/GenBank/DDBJ databases">
        <title>Genome sequence and genetic diversity analysis of an under-domesticated orphan crop, white fonio (Digitaria exilis).</title>
        <authorList>
            <person name="Bennetzen J.L."/>
            <person name="Chen S."/>
            <person name="Ma X."/>
            <person name="Wang X."/>
            <person name="Yssel A.E.J."/>
            <person name="Chaluvadi S.R."/>
            <person name="Johnson M."/>
            <person name="Gangashetty P."/>
            <person name="Hamidou F."/>
            <person name="Sanogo M.D."/>
            <person name="Zwaenepoel A."/>
            <person name="Wallace J."/>
            <person name="Van De Peer Y."/>
            <person name="Van Deynze A."/>
        </authorList>
    </citation>
    <scope>NUCLEOTIDE SEQUENCE</scope>
    <source>
        <tissue evidence="6">Leaves</tissue>
    </source>
</reference>
<feature type="chain" id="PRO_5032673462" description="Gnk2-homologous domain-containing protein" evidence="4">
    <location>
        <begin position="18"/>
        <end position="392"/>
    </location>
</feature>
<evidence type="ECO:0000313" key="6">
    <source>
        <dbReference type="EMBL" id="KAF8660569.1"/>
    </source>
</evidence>
<evidence type="ECO:0000256" key="3">
    <source>
        <dbReference type="SAM" id="MobiDB-lite"/>
    </source>
</evidence>
<gene>
    <name evidence="6" type="ORF">HU200_057592</name>
</gene>
<dbReference type="PANTHER" id="PTHR32099:SF42">
    <property type="entry name" value="CYSTEINE-RICH RECEPTOR-LIKE PROTEIN KINASE 9-RELATED"/>
    <property type="match status" value="1"/>
</dbReference>
<dbReference type="FunFam" id="3.30.430.20:FF:000004">
    <property type="entry name" value="Receptor-like serine-threonine protein kinase"/>
    <property type="match status" value="1"/>
</dbReference>
<feature type="domain" description="Gnk2-homologous" evidence="5">
    <location>
        <begin position="117"/>
        <end position="221"/>
    </location>
</feature>
<dbReference type="AlphaFoldDB" id="A0A835APG4"/>
<feature type="domain" description="Gnk2-homologous" evidence="5">
    <location>
        <begin position="230"/>
        <end position="336"/>
    </location>
</feature>
<evidence type="ECO:0000313" key="7">
    <source>
        <dbReference type="Proteomes" id="UP000636709"/>
    </source>
</evidence>
<evidence type="ECO:0000256" key="1">
    <source>
        <dbReference type="ARBA" id="ARBA00022729"/>
    </source>
</evidence>
<feature type="region of interest" description="Disordered" evidence="3">
    <location>
        <begin position="371"/>
        <end position="392"/>
    </location>
</feature>
<sequence length="392" mass="42455">MSTLAIVLLLLLPFADAQRPMPIASLWQRSQLQCEQQLPLQPKSAVDNPPQQSLFQHDPCRGDINASACNDCVATGIQDAQQLCLQKLNCWARSLHQSIMSTLAIVLLLLLLPFVDAEPWPLCGNGGNYTANSSYQSNLNQLSAVLPKRASSNTNLFATGTAGTTPDEVYALALCRGDINASACNDCVAAGFQDAQQLCPFSKEATMYYDVCLLSFSSIDFLSTTSSNDSGDILLIWNSQKFTESPFSISLLLFTLLNDTALSAVNSSRRFTTARMDISSLPTMYCVVQCTPDLTAGECATCLQDFPQLTLMYLDGSRGGRVLRVRCNMRYEIYPFYQGDPMLRIISLATAVPAINNTPPGAPVTVFPQPPPDVPPPAAIIPAGPAQEHKGT</sequence>
<dbReference type="Gene3D" id="3.30.430.20">
    <property type="entry name" value="Gnk2 domain, C-X8-C-X2-C motif"/>
    <property type="match status" value="2"/>
</dbReference>
<evidence type="ECO:0000256" key="4">
    <source>
        <dbReference type="SAM" id="SignalP"/>
    </source>
</evidence>